<organism evidence="3 4">
    <name type="scientific">Phocaeicola sartorii</name>
    <dbReference type="NCBI Taxonomy" id="671267"/>
    <lineage>
        <taxon>Bacteria</taxon>
        <taxon>Pseudomonadati</taxon>
        <taxon>Bacteroidota</taxon>
        <taxon>Bacteroidia</taxon>
        <taxon>Bacteroidales</taxon>
        <taxon>Bacteroidaceae</taxon>
        <taxon>Phocaeicola</taxon>
    </lineage>
</organism>
<protein>
    <recommendedName>
        <fullName evidence="2">Outer membrane protein beta-barrel domain-containing protein</fullName>
    </recommendedName>
</protein>
<evidence type="ECO:0000259" key="2">
    <source>
        <dbReference type="Pfam" id="PF13568"/>
    </source>
</evidence>
<comment type="caution">
    <text evidence="3">The sequence shown here is derived from an EMBL/GenBank/DDBJ whole genome shotgun (WGS) entry which is preliminary data.</text>
</comment>
<dbReference type="InterPro" id="IPR025665">
    <property type="entry name" value="Beta-barrel_OMP_2"/>
</dbReference>
<dbReference type="EMBL" id="ASSP01000020">
    <property type="protein sequence ID" value="EOS10284.1"/>
    <property type="molecule type" value="Genomic_DNA"/>
</dbReference>
<evidence type="ECO:0000313" key="4">
    <source>
        <dbReference type="Proteomes" id="UP000014200"/>
    </source>
</evidence>
<keyword evidence="1" id="KW-0732">Signal</keyword>
<dbReference type="HOGENOM" id="CLU_098937_0_0_10"/>
<accession>R9I240</accession>
<feature type="signal peptide" evidence="1">
    <location>
        <begin position="1"/>
        <end position="20"/>
    </location>
</feature>
<proteinExistence type="predicted"/>
<dbReference type="Pfam" id="PF13568">
    <property type="entry name" value="OMP_b-brl_2"/>
    <property type="match status" value="1"/>
</dbReference>
<dbReference type="PATRIC" id="fig|1235788.3.peg.3350"/>
<name>R9I240_9BACT</name>
<sequence length="240" mass="27683">MMKKLLLLIALLLLALPITAQETKKGPKEEPKINVGIKGGFNSSMYFTSRLELDGERMEDVQNNYKVGYFTALFFRIHMKRHFIQPEIMYNVYKGEIAFNKNQNKENTLPEFAKLNSTIHSLELPILYGYSFVKSRPYGMALFIGPKLEYVWKHKTFEEFEGFGYSDIKEELHPINISSIIGLGVNIANIFFDFRYEIGLTNISRSITYKENTDGIRSRGKGISINRHRNVLSFSLGVIF</sequence>
<feature type="domain" description="Outer membrane protein beta-barrel" evidence="2">
    <location>
        <begin position="25"/>
        <end position="204"/>
    </location>
</feature>
<dbReference type="STRING" id="1235788.C802_03264"/>
<evidence type="ECO:0000256" key="1">
    <source>
        <dbReference type="SAM" id="SignalP"/>
    </source>
</evidence>
<dbReference type="Proteomes" id="UP000014200">
    <property type="component" value="Unassembled WGS sequence"/>
</dbReference>
<evidence type="ECO:0000313" key="3">
    <source>
        <dbReference type="EMBL" id="EOS10284.1"/>
    </source>
</evidence>
<reference evidence="3 4" key="1">
    <citation type="submission" date="2013-04" db="EMBL/GenBank/DDBJ databases">
        <title>The Genome Sequence of Bacteroides massiliensis dnLKV3.</title>
        <authorList>
            <consortium name="The Broad Institute Genomics Platform"/>
            <consortium name="The Broad Institute Genome Sequencing Center for Infectious Disease"/>
            <person name="Earl A."/>
            <person name="Xavier R."/>
            <person name="Kuhn K."/>
            <person name="Stappenbeck T."/>
            <person name="Walker B."/>
            <person name="Young S."/>
            <person name="Zeng Q."/>
            <person name="Gargeya S."/>
            <person name="Fitzgerald M."/>
            <person name="Haas B."/>
            <person name="Abouelleil A."/>
            <person name="Allen A.W."/>
            <person name="Alvarado L."/>
            <person name="Arachchi H.M."/>
            <person name="Berlin A.M."/>
            <person name="Chapman S.B."/>
            <person name="Gainer-Dewar J."/>
            <person name="Goldberg J."/>
            <person name="Griggs A."/>
            <person name="Gujja S."/>
            <person name="Hansen M."/>
            <person name="Howarth C."/>
            <person name="Imamovic A."/>
            <person name="Ireland A."/>
            <person name="Larimer J."/>
            <person name="McCowan C."/>
            <person name="Murphy C."/>
            <person name="Pearson M."/>
            <person name="Poon T.W."/>
            <person name="Priest M."/>
            <person name="Roberts A."/>
            <person name="Saif S."/>
            <person name="Shea T."/>
            <person name="Sisk P."/>
            <person name="Sykes S."/>
            <person name="Wortman J."/>
            <person name="Nusbaum C."/>
            <person name="Birren B."/>
        </authorList>
    </citation>
    <scope>NUCLEOTIDE SEQUENCE [LARGE SCALE GENOMIC DNA]</scope>
    <source>
        <strain evidence="4">dnLKV3</strain>
    </source>
</reference>
<gene>
    <name evidence="3" type="ORF">C802_03264</name>
</gene>
<dbReference type="AlphaFoldDB" id="R9I240"/>
<keyword evidence="4" id="KW-1185">Reference proteome</keyword>
<feature type="chain" id="PRO_5004473940" description="Outer membrane protein beta-barrel domain-containing protein" evidence="1">
    <location>
        <begin position="21"/>
        <end position="240"/>
    </location>
</feature>